<dbReference type="Proteomes" id="UP000054279">
    <property type="component" value="Unassembled WGS sequence"/>
</dbReference>
<feature type="domain" description="Heterokaryon incompatibility" evidence="1">
    <location>
        <begin position="62"/>
        <end position="149"/>
    </location>
</feature>
<dbReference type="EMBL" id="KN837199">
    <property type="protein sequence ID" value="KIJ34485.1"/>
    <property type="molecule type" value="Genomic_DNA"/>
</dbReference>
<organism evidence="2 3">
    <name type="scientific">Sphaerobolus stellatus (strain SS14)</name>
    <dbReference type="NCBI Taxonomy" id="990650"/>
    <lineage>
        <taxon>Eukaryota</taxon>
        <taxon>Fungi</taxon>
        <taxon>Dikarya</taxon>
        <taxon>Basidiomycota</taxon>
        <taxon>Agaricomycotina</taxon>
        <taxon>Agaricomycetes</taxon>
        <taxon>Phallomycetidae</taxon>
        <taxon>Geastrales</taxon>
        <taxon>Sphaerobolaceae</taxon>
        <taxon>Sphaerobolus</taxon>
    </lineage>
</organism>
<reference evidence="2 3" key="1">
    <citation type="submission" date="2014-06" db="EMBL/GenBank/DDBJ databases">
        <title>Evolutionary Origins and Diversification of the Mycorrhizal Mutualists.</title>
        <authorList>
            <consortium name="DOE Joint Genome Institute"/>
            <consortium name="Mycorrhizal Genomics Consortium"/>
            <person name="Kohler A."/>
            <person name="Kuo A."/>
            <person name="Nagy L.G."/>
            <person name="Floudas D."/>
            <person name="Copeland A."/>
            <person name="Barry K.W."/>
            <person name="Cichocki N."/>
            <person name="Veneault-Fourrey C."/>
            <person name="LaButti K."/>
            <person name="Lindquist E.A."/>
            <person name="Lipzen A."/>
            <person name="Lundell T."/>
            <person name="Morin E."/>
            <person name="Murat C."/>
            <person name="Riley R."/>
            <person name="Ohm R."/>
            <person name="Sun H."/>
            <person name="Tunlid A."/>
            <person name="Henrissat B."/>
            <person name="Grigoriev I.V."/>
            <person name="Hibbett D.S."/>
            <person name="Martin F."/>
        </authorList>
    </citation>
    <scope>NUCLEOTIDE SEQUENCE [LARGE SCALE GENOMIC DNA]</scope>
    <source>
        <strain evidence="2 3">SS14</strain>
    </source>
</reference>
<proteinExistence type="predicted"/>
<evidence type="ECO:0000313" key="2">
    <source>
        <dbReference type="EMBL" id="KIJ34485.1"/>
    </source>
</evidence>
<dbReference type="PANTHER" id="PTHR33112:SF16">
    <property type="entry name" value="HETEROKARYON INCOMPATIBILITY DOMAIN-CONTAINING PROTEIN"/>
    <property type="match status" value="1"/>
</dbReference>
<dbReference type="Pfam" id="PF06985">
    <property type="entry name" value="HET"/>
    <property type="match status" value="1"/>
</dbReference>
<evidence type="ECO:0000313" key="3">
    <source>
        <dbReference type="Proteomes" id="UP000054279"/>
    </source>
</evidence>
<dbReference type="InterPro" id="IPR010730">
    <property type="entry name" value="HET"/>
</dbReference>
<evidence type="ECO:0000259" key="1">
    <source>
        <dbReference type="Pfam" id="PF06985"/>
    </source>
</evidence>
<dbReference type="OrthoDB" id="5122891at2759"/>
<gene>
    <name evidence="2" type="ORF">M422DRAFT_182064</name>
</gene>
<sequence length="195" mass="21961">MSKIILEVHLKSLADSVHLPVLDITPSATACHFRLVDCARYVHHRTLSICELTEFPPSCYSYAAISYVWKGNSVDESTVGSRFIVAGAEDGDPIGVEALLHACTAALREDIPYIWLDRLCIMQTDSNDKAWQIERMFAIYQGSTLCLVLPGGIQRLIRLDETTTWITRGWTLQEALAPPRVEVIYSWQYGSGMYY</sequence>
<keyword evidence="3" id="KW-1185">Reference proteome</keyword>
<name>A0A0C9VAI2_SPHS4</name>
<dbReference type="AlphaFoldDB" id="A0A0C9VAI2"/>
<feature type="non-terminal residue" evidence="2">
    <location>
        <position position="195"/>
    </location>
</feature>
<accession>A0A0C9VAI2</accession>
<dbReference type="PANTHER" id="PTHR33112">
    <property type="entry name" value="DOMAIN PROTEIN, PUTATIVE-RELATED"/>
    <property type="match status" value="1"/>
</dbReference>
<dbReference type="HOGENOM" id="CLU_093700_0_0_1"/>
<protein>
    <recommendedName>
        <fullName evidence="1">Heterokaryon incompatibility domain-containing protein</fullName>
    </recommendedName>
</protein>